<sequence>MDALKKVIGGGNQNVNNTNAGAGTAPAGQKDDYGAAYVNKSYLGGKLNHDQLEKMTDAGREGLEKATGKNVPDKFSN</sequence>
<accession>A0A553HRY0</accession>
<name>A0A553HRY0_9PEZI</name>
<dbReference type="OrthoDB" id="3050608at2759"/>
<reference evidence="3" key="1">
    <citation type="submission" date="2019-06" db="EMBL/GenBank/DDBJ databases">
        <title>Draft genome sequence of the griseofulvin-producing fungus Xylaria cubensis strain G536.</title>
        <authorList>
            <person name="Mead M.E."/>
            <person name="Raja H.A."/>
            <person name="Steenwyk J.L."/>
            <person name="Knowles S.L."/>
            <person name="Oberlies N.H."/>
            <person name="Rokas A."/>
        </authorList>
    </citation>
    <scope>NUCLEOTIDE SEQUENCE [LARGE SCALE GENOMIC DNA]</scope>
    <source>
        <strain evidence="3">G536</strain>
    </source>
</reference>
<proteinExistence type="predicted"/>
<dbReference type="EMBL" id="VFLP01000053">
    <property type="protein sequence ID" value="TRX90708.1"/>
    <property type="molecule type" value="Genomic_DNA"/>
</dbReference>
<gene>
    <name evidence="2" type="ORF">FHL15_008483</name>
</gene>
<feature type="compositionally biased region" description="Low complexity" evidence="1">
    <location>
        <begin position="13"/>
        <end position="28"/>
    </location>
</feature>
<dbReference type="Proteomes" id="UP000319160">
    <property type="component" value="Unassembled WGS sequence"/>
</dbReference>
<keyword evidence="3" id="KW-1185">Reference proteome</keyword>
<comment type="caution">
    <text evidence="2">The sequence shown here is derived from an EMBL/GenBank/DDBJ whole genome shotgun (WGS) entry which is preliminary data.</text>
</comment>
<evidence type="ECO:0000313" key="2">
    <source>
        <dbReference type="EMBL" id="TRX90708.1"/>
    </source>
</evidence>
<protein>
    <submittedName>
        <fullName evidence="2">Uncharacterized protein</fullName>
    </submittedName>
</protein>
<dbReference type="AlphaFoldDB" id="A0A553HRY0"/>
<organism evidence="2 3">
    <name type="scientific">Xylaria flabelliformis</name>
    <dbReference type="NCBI Taxonomy" id="2512241"/>
    <lineage>
        <taxon>Eukaryota</taxon>
        <taxon>Fungi</taxon>
        <taxon>Dikarya</taxon>
        <taxon>Ascomycota</taxon>
        <taxon>Pezizomycotina</taxon>
        <taxon>Sordariomycetes</taxon>
        <taxon>Xylariomycetidae</taxon>
        <taxon>Xylariales</taxon>
        <taxon>Xylariaceae</taxon>
        <taxon>Xylaria</taxon>
    </lineage>
</organism>
<evidence type="ECO:0000256" key="1">
    <source>
        <dbReference type="SAM" id="MobiDB-lite"/>
    </source>
</evidence>
<evidence type="ECO:0000313" key="3">
    <source>
        <dbReference type="Proteomes" id="UP000319160"/>
    </source>
</evidence>
<feature type="region of interest" description="Disordered" evidence="1">
    <location>
        <begin position="1"/>
        <end position="31"/>
    </location>
</feature>